<dbReference type="AlphaFoldDB" id="A0A2C1LNP6"/>
<dbReference type="EMBL" id="NUMG01000023">
    <property type="protein sequence ID" value="PGU00083.1"/>
    <property type="molecule type" value="Genomic_DNA"/>
</dbReference>
<dbReference type="RefSeq" id="WP_048539361.1">
    <property type="nucleotide sequence ID" value="NZ_NUMG01000023.1"/>
</dbReference>
<reference evidence="1 2" key="1">
    <citation type="submission" date="2017-09" db="EMBL/GenBank/DDBJ databases">
        <title>Large-scale bioinformatics analysis of Bacillus genomes uncovers conserved roles of natural products in bacterial physiology.</title>
        <authorList>
            <consortium name="Agbiome Team Llc"/>
            <person name="Bleich R.M."/>
            <person name="Grubbs K.J."/>
            <person name="Santa Maria K.C."/>
            <person name="Allen S.E."/>
            <person name="Farag S."/>
            <person name="Shank E.A."/>
            <person name="Bowers A."/>
        </authorList>
    </citation>
    <scope>NUCLEOTIDE SEQUENCE [LARGE SCALE GENOMIC DNA]</scope>
    <source>
        <strain evidence="1 2">AFS040105</strain>
    </source>
</reference>
<name>A0A2C1LNP6_BACCE</name>
<evidence type="ECO:0000313" key="2">
    <source>
        <dbReference type="Proteomes" id="UP000225766"/>
    </source>
</evidence>
<dbReference type="Proteomes" id="UP000225766">
    <property type="component" value="Unassembled WGS sequence"/>
</dbReference>
<protein>
    <submittedName>
        <fullName evidence="1">Uncharacterized protein</fullName>
    </submittedName>
</protein>
<accession>A0A2C1LNP6</accession>
<proteinExistence type="predicted"/>
<organism evidence="1 2">
    <name type="scientific">Bacillus cereus</name>
    <dbReference type="NCBI Taxonomy" id="1396"/>
    <lineage>
        <taxon>Bacteria</taxon>
        <taxon>Bacillati</taxon>
        <taxon>Bacillota</taxon>
        <taxon>Bacilli</taxon>
        <taxon>Bacillales</taxon>
        <taxon>Bacillaceae</taxon>
        <taxon>Bacillus</taxon>
        <taxon>Bacillus cereus group</taxon>
    </lineage>
</organism>
<comment type="caution">
    <text evidence="1">The sequence shown here is derived from an EMBL/GenBank/DDBJ whole genome shotgun (WGS) entry which is preliminary data.</text>
</comment>
<evidence type="ECO:0000313" key="1">
    <source>
        <dbReference type="EMBL" id="PGU00083.1"/>
    </source>
</evidence>
<sequence length="108" mass="12848">MPFYIGTARAGFRRVSGTGEDLGVAVFYKYMGYRENNRDVMQRHEAYVEDVHVEPITKYSKVYWNTLDSELEYVERNKYLGNTDKEETLREILLRADRCLWDYGYAIK</sequence>
<gene>
    <name evidence="1" type="ORF">COD19_17170</name>
</gene>